<sequence>MNQFTESHLKSWKSDYILLTQNNRMPINKEHTWMLGNKPGIICIFEDEEIVYLKNSKSIDKTLNEIINVNKNNELIRIMLKIELGFSEKKIKQKIISNANRNKIKKILKRFEFSLISIDISHSEAVANAFIIVCDPRYNGQTTNMNEVLDNIPEKKKA</sequence>
<name>A0A382QKJ7_9ZZZZ</name>
<gene>
    <name evidence="1" type="ORF">METZ01_LOCUS338322</name>
</gene>
<dbReference type="AlphaFoldDB" id="A0A382QKJ7"/>
<protein>
    <submittedName>
        <fullName evidence="1">Uncharacterized protein</fullName>
    </submittedName>
</protein>
<proteinExistence type="predicted"/>
<organism evidence="1">
    <name type="scientific">marine metagenome</name>
    <dbReference type="NCBI Taxonomy" id="408172"/>
    <lineage>
        <taxon>unclassified sequences</taxon>
        <taxon>metagenomes</taxon>
        <taxon>ecological metagenomes</taxon>
    </lineage>
</organism>
<evidence type="ECO:0000313" key="1">
    <source>
        <dbReference type="EMBL" id="SVC85468.1"/>
    </source>
</evidence>
<reference evidence="1" key="1">
    <citation type="submission" date="2018-05" db="EMBL/GenBank/DDBJ databases">
        <authorList>
            <person name="Lanie J.A."/>
            <person name="Ng W.-L."/>
            <person name="Kazmierczak K.M."/>
            <person name="Andrzejewski T.M."/>
            <person name="Davidsen T.M."/>
            <person name="Wayne K.J."/>
            <person name="Tettelin H."/>
            <person name="Glass J.I."/>
            <person name="Rusch D."/>
            <person name="Podicherti R."/>
            <person name="Tsui H.-C.T."/>
            <person name="Winkler M.E."/>
        </authorList>
    </citation>
    <scope>NUCLEOTIDE SEQUENCE</scope>
</reference>
<accession>A0A382QKJ7</accession>
<dbReference type="EMBL" id="UINC01114860">
    <property type="protein sequence ID" value="SVC85468.1"/>
    <property type="molecule type" value="Genomic_DNA"/>
</dbReference>